<dbReference type="Proteomes" id="UP000745577">
    <property type="component" value="Unassembled WGS sequence"/>
</dbReference>
<protein>
    <submittedName>
        <fullName evidence="1">Uncharacterized protein</fullName>
    </submittedName>
</protein>
<dbReference type="AlphaFoldDB" id="A0A955L195"/>
<evidence type="ECO:0000313" key="2">
    <source>
        <dbReference type="Proteomes" id="UP000745577"/>
    </source>
</evidence>
<sequence length="80" mass="9419">MTTKLAVRLEPEEKDLLFYFARKLGVSPSALIRNQIKVLLKEMEEKLTDKYYLQLTSLESYKGPTYSQEDIEKLFEIKQS</sequence>
<organism evidence="1 2">
    <name type="scientific">Candidatus Dojkabacteria bacterium</name>
    <dbReference type="NCBI Taxonomy" id="2099670"/>
    <lineage>
        <taxon>Bacteria</taxon>
        <taxon>Candidatus Dojkabacteria</taxon>
    </lineage>
</organism>
<gene>
    <name evidence="1" type="ORF">KC675_04525</name>
</gene>
<reference evidence="1" key="1">
    <citation type="submission" date="2020-04" db="EMBL/GenBank/DDBJ databases">
        <authorList>
            <person name="Zhang T."/>
        </authorList>
    </citation>
    <scope>NUCLEOTIDE SEQUENCE</scope>
    <source>
        <strain evidence="1">HKST-UBA15</strain>
    </source>
</reference>
<evidence type="ECO:0000313" key="1">
    <source>
        <dbReference type="EMBL" id="MCA9380416.1"/>
    </source>
</evidence>
<dbReference type="EMBL" id="JAGQLL010000058">
    <property type="protein sequence ID" value="MCA9380416.1"/>
    <property type="molecule type" value="Genomic_DNA"/>
</dbReference>
<reference evidence="1" key="2">
    <citation type="journal article" date="2021" name="Microbiome">
        <title>Successional dynamics and alternative stable states in a saline activated sludge microbial community over 9 years.</title>
        <authorList>
            <person name="Wang Y."/>
            <person name="Ye J."/>
            <person name="Ju F."/>
            <person name="Liu L."/>
            <person name="Boyd J.A."/>
            <person name="Deng Y."/>
            <person name="Parks D.H."/>
            <person name="Jiang X."/>
            <person name="Yin X."/>
            <person name="Woodcroft B.J."/>
            <person name="Tyson G.W."/>
            <person name="Hugenholtz P."/>
            <person name="Polz M.F."/>
            <person name="Zhang T."/>
        </authorList>
    </citation>
    <scope>NUCLEOTIDE SEQUENCE</scope>
    <source>
        <strain evidence="1">HKST-UBA15</strain>
    </source>
</reference>
<accession>A0A955L195</accession>
<name>A0A955L195_9BACT</name>
<proteinExistence type="predicted"/>
<comment type="caution">
    <text evidence="1">The sequence shown here is derived from an EMBL/GenBank/DDBJ whole genome shotgun (WGS) entry which is preliminary data.</text>
</comment>